<dbReference type="Proteomes" id="UP000552709">
    <property type="component" value="Unassembled WGS sequence"/>
</dbReference>
<organism evidence="1 2">
    <name type="scientific">Deinococcus humi</name>
    <dbReference type="NCBI Taxonomy" id="662880"/>
    <lineage>
        <taxon>Bacteria</taxon>
        <taxon>Thermotogati</taxon>
        <taxon>Deinococcota</taxon>
        <taxon>Deinococci</taxon>
        <taxon>Deinococcales</taxon>
        <taxon>Deinococcaceae</taxon>
        <taxon>Deinococcus</taxon>
    </lineage>
</organism>
<name>A0A7W8NFK7_9DEIO</name>
<protein>
    <submittedName>
        <fullName evidence="1">Uncharacterized protein</fullName>
    </submittedName>
</protein>
<gene>
    <name evidence="1" type="ORF">HNQ08_002932</name>
</gene>
<reference evidence="1 2" key="1">
    <citation type="submission" date="2020-08" db="EMBL/GenBank/DDBJ databases">
        <title>Genomic Encyclopedia of Type Strains, Phase IV (KMG-IV): sequencing the most valuable type-strain genomes for metagenomic binning, comparative biology and taxonomic classification.</title>
        <authorList>
            <person name="Goeker M."/>
        </authorList>
    </citation>
    <scope>NUCLEOTIDE SEQUENCE [LARGE SCALE GENOMIC DNA]</scope>
    <source>
        <strain evidence="1 2">DSM 27939</strain>
    </source>
</reference>
<accession>A0A7W8NFK7</accession>
<comment type="caution">
    <text evidence="1">The sequence shown here is derived from an EMBL/GenBank/DDBJ whole genome shotgun (WGS) entry which is preliminary data.</text>
</comment>
<sequence>MARKVKTTLILNCYQKIDGYFVVRYFESCTQRKFLRLPPRNTVQDITVSEARLPDFDFHLLEV</sequence>
<proteinExistence type="predicted"/>
<dbReference type="AlphaFoldDB" id="A0A7W8NFK7"/>
<evidence type="ECO:0000313" key="1">
    <source>
        <dbReference type="EMBL" id="MBB5363825.1"/>
    </source>
</evidence>
<keyword evidence="2" id="KW-1185">Reference proteome</keyword>
<dbReference type="EMBL" id="JACHFL010000007">
    <property type="protein sequence ID" value="MBB5363825.1"/>
    <property type="molecule type" value="Genomic_DNA"/>
</dbReference>
<evidence type="ECO:0000313" key="2">
    <source>
        <dbReference type="Proteomes" id="UP000552709"/>
    </source>
</evidence>